<dbReference type="KEGG" id="lmd:METH_12340"/>
<dbReference type="PATRIC" id="fig|999552.6.peg.2462"/>
<proteinExistence type="predicted"/>
<dbReference type="SUPFAM" id="SSF51735">
    <property type="entry name" value="NAD(P)-binding Rossmann-fold domains"/>
    <property type="match status" value="1"/>
</dbReference>
<evidence type="ECO:0000313" key="1">
    <source>
        <dbReference type="EMBL" id="AHD03120.1"/>
    </source>
</evidence>
<dbReference type="InterPro" id="IPR002347">
    <property type="entry name" value="SDR_fam"/>
</dbReference>
<evidence type="ECO:0008006" key="3">
    <source>
        <dbReference type="Google" id="ProtNLM"/>
    </source>
</evidence>
<gene>
    <name evidence="1" type="ORF">METH_12340</name>
</gene>
<dbReference type="RefSeq" id="WP_024090701.1">
    <property type="nucleotide sequence ID" value="NC_023135.1"/>
</dbReference>
<dbReference type="Proteomes" id="UP000018780">
    <property type="component" value="Chromosome"/>
</dbReference>
<dbReference type="InterPro" id="IPR036291">
    <property type="entry name" value="NAD(P)-bd_dom_sf"/>
</dbReference>
<protein>
    <recommendedName>
        <fullName evidence="3">Oxidoreductase</fullName>
    </recommendedName>
</protein>
<sequence>MKRQGKHAQVTGGGTGIGLATAQTLAAEGVQIANPGRRQVVLAETATEGLHPSAADGRSKMT</sequence>
<accession>V9W0F6</accession>
<dbReference type="Gene3D" id="3.40.50.720">
    <property type="entry name" value="NAD(P)-binding Rossmann-like Domain"/>
    <property type="match status" value="1"/>
</dbReference>
<dbReference type="EMBL" id="CP006773">
    <property type="protein sequence ID" value="AHD03120.1"/>
    <property type="molecule type" value="Genomic_DNA"/>
</dbReference>
<evidence type="ECO:0000313" key="2">
    <source>
        <dbReference type="Proteomes" id="UP000018780"/>
    </source>
</evidence>
<dbReference type="Pfam" id="PF00106">
    <property type="entry name" value="adh_short"/>
    <property type="match status" value="1"/>
</dbReference>
<keyword evidence="2" id="KW-1185">Reference proteome</keyword>
<dbReference type="STRING" id="999552.METH_12340"/>
<name>V9W0F6_9RHOB</name>
<dbReference type="AlphaFoldDB" id="V9W0F6"/>
<organism evidence="1 2">
    <name type="scientific">Leisingera methylohalidivorans DSM 14336</name>
    <dbReference type="NCBI Taxonomy" id="999552"/>
    <lineage>
        <taxon>Bacteria</taxon>
        <taxon>Pseudomonadati</taxon>
        <taxon>Pseudomonadota</taxon>
        <taxon>Alphaproteobacteria</taxon>
        <taxon>Rhodobacterales</taxon>
        <taxon>Roseobacteraceae</taxon>
        <taxon>Leisingera</taxon>
    </lineage>
</organism>
<reference evidence="1 2" key="1">
    <citation type="submission" date="2013-09" db="EMBL/GenBank/DDBJ databases">
        <authorList>
            <consortium name="DOE Joint Genome Institute"/>
            <person name="Klenk H.-P."/>
            <person name="Huntemann M."/>
            <person name="Han J."/>
            <person name="Chen A."/>
            <person name="Kyrpides N."/>
            <person name="Mavromatis K."/>
            <person name="Markowitz V."/>
            <person name="Palaniappan K."/>
            <person name="Ivanova N."/>
            <person name="Schaumberg A."/>
            <person name="Pati A."/>
            <person name="Liolios K."/>
            <person name="Nordberg H.P."/>
            <person name="Cantor M.N."/>
            <person name="Hua S.X."/>
            <person name="Woyke T."/>
        </authorList>
    </citation>
    <scope>NUCLEOTIDE SEQUENCE [LARGE SCALE GENOMIC DNA]</scope>
    <source>
        <strain evidence="1 2">DSM 14336</strain>
    </source>
</reference>
<dbReference type="HOGENOM" id="CLU_2898728_0_0_5"/>